<organism evidence="2">
    <name type="scientific">marine metagenome</name>
    <dbReference type="NCBI Taxonomy" id="408172"/>
    <lineage>
        <taxon>unclassified sequences</taxon>
        <taxon>metagenomes</taxon>
        <taxon>ecological metagenomes</taxon>
    </lineage>
</organism>
<reference evidence="2" key="1">
    <citation type="submission" date="2018-05" db="EMBL/GenBank/DDBJ databases">
        <authorList>
            <person name="Lanie J.A."/>
            <person name="Ng W.-L."/>
            <person name="Kazmierczak K.M."/>
            <person name="Andrzejewski T.M."/>
            <person name="Davidsen T.M."/>
            <person name="Wayne K.J."/>
            <person name="Tettelin H."/>
            <person name="Glass J.I."/>
            <person name="Rusch D."/>
            <person name="Podicherti R."/>
            <person name="Tsui H.-C.T."/>
            <person name="Winkler M.E."/>
        </authorList>
    </citation>
    <scope>NUCLEOTIDE SEQUENCE</scope>
</reference>
<gene>
    <name evidence="2" type="ORF">METZ01_LOCUS191058</name>
</gene>
<protein>
    <recommendedName>
        <fullName evidence="1">TnsA endonuclease N-terminal domain-containing protein</fullName>
    </recommendedName>
</protein>
<dbReference type="AlphaFoldDB" id="A0A382DJN7"/>
<dbReference type="EMBL" id="UINC01039553">
    <property type="protein sequence ID" value="SVB38204.1"/>
    <property type="molecule type" value="Genomic_DNA"/>
</dbReference>
<proteinExistence type="inferred from homology"/>
<feature type="domain" description="TnsA endonuclease N-terminal" evidence="1">
    <location>
        <begin position="40"/>
        <end position="135"/>
    </location>
</feature>
<name>A0A382DJN7_9ZZZZ</name>
<dbReference type="HAMAP" id="MF_04160">
    <property type="entry name" value="NUCL_HEAD_T4"/>
    <property type="match status" value="1"/>
</dbReference>
<sequence length="147" mass="17484">MAKFAQGRFTLKNADKYLGRKTPLYRSSWEFAFMRFCDESPSVAKWASESVKIPYKDPLTAKLTVYVPDFMIQYTDRKGKGHVELIEVKPENQMKKESVGRDKFRQAQYVRNMAKFEAARHWCKRRKILFRVINENDIFHKPKANRK</sequence>
<dbReference type="InterPro" id="IPR046390">
    <property type="entry name" value="NUCL_HEAD_T4"/>
</dbReference>
<evidence type="ECO:0000313" key="2">
    <source>
        <dbReference type="EMBL" id="SVB38204.1"/>
    </source>
</evidence>
<dbReference type="Pfam" id="PF08722">
    <property type="entry name" value="Tn7_TnsA-like_N"/>
    <property type="match status" value="1"/>
</dbReference>
<dbReference type="InterPro" id="IPR014833">
    <property type="entry name" value="TnsA_N"/>
</dbReference>
<accession>A0A382DJN7</accession>
<evidence type="ECO:0000259" key="1">
    <source>
        <dbReference type="Pfam" id="PF08722"/>
    </source>
</evidence>
<dbReference type="Gene3D" id="3.40.91.30">
    <property type="match status" value="1"/>
</dbReference>
<dbReference type="GO" id="GO:0004519">
    <property type="term" value="F:endonuclease activity"/>
    <property type="evidence" value="ECO:0007669"/>
    <property type="project" value="InterPro"/>
</dbReference>
<dbReference type="GO" id="GO:0004527">
    <property type="term" value="F:exonuclease activity"/>
    <property type="evidence" value="ECO:0007669"/>
    <property type="project" value="InterPro"/>
</dbReference>